<evidence type="ECO:0000313" key="1">
    <source>
        <dbReference type="Proteomes" id="UP000887575"/>
    </source>
</evidence>
<keyword evidence="1" id="KW-1185">Reference proteome</keyword>
<reference evidence="2" key="1">
    <citation type="submission" date="2024-02" db="UniProtKB">
        <authorList>
            <consortium name="WormBaseParasite"/>
        </authorList>
    </citation>
    <scope>IDENTIFICATION</scope>
</reference>
<dbReference type="AlphaFoldDB" id="A0AAF3EVF4"/>
<evidence type="ECO:0000313" key="2">
    <source>
        <dbReference type="WBParaSite" id="MBELARI_LOCUS18164"/>
    </source>
</evidence>
<proteinExistence type="predicted"/>
<dbReference type="InterPro" id="IPR011993">
    <property type="entry name" value="PH-like_dom_sf"/>
</dbReference>
<accession>A0AAF3EVF4</accession>
<name>A0AAF3EVF4_9BILA</name>
<sequence length="88" mass="10183">MALNDKSLVSQITESGIQYAVEYLGSVPIESSILEMTTDLRVLVIHECIYMLAKEHQLIEPKFERDLNRVAQKVRLKSTKLLFHKRKP</sequence>
<dbReference type="Proteomes" id="UP000887575">
    <property type="component" value="Unassembled WGS sequence"/>
</dbReference>
<dbReference type="SUPFAM" id="SSF50729">
    <property type="entry name" value="PH domain-like"/>
    <property type="match status" value="1"/>
</dbReference>
<protein>
    <submittedName>
        <fullName evidence="2">Uncharacterized protein</fullName>
    </submittedName>
</protein>
<organism evidence="1 2">
    <name type="scientific">Mesorhabditis belari</name>
    <dbReference type="NCBI Taxonomy" id="2138241"/>
    <lineage>
        <taxon>Eukaryota</taxon>
        <taxon>Metazoa</taxon>
        <taxon>Ecdysozoa</taxon>
        <taxon>Nematoda</taxon>
        <taxon>Chromadorea</taxon>
        <taxon>Rhabditida</taxon>
        <taxon>Rhabditina</taxon>
        <taxon>Rhabditomorpha</taxon>
        <taxon>Rhabditoidea</taxon>
        <taxon>Rhabditidae</taxon>
        <taxon>Mesorhabditinae</taxon>
        <taxon>Mesorhabditis</taxon>
    </lineage>
</organism>
<dbReference type="Gene3D" id="2.30.29.30">
    <property type="entry name" value="Pleckstrin-homology domain (PH domain)/Phosphotyrosine-binding domain (PTB)"/>
    <property type="match status" value="1"/>
</dbReference>
<dbReference type="WBParaSite" id="MBELARI_LOCUS18164">
    <property type="protein sequence ID" value="MBELARI_LOCUS18164"/>
    <property type="gene ID" value="MBELARI_LOCUS18164"/>
</dbReference>